<keyword evidence="4" id="KW-1185">Reference proteome</keyword>
<reference evidence="3 4" key="1">
    <citation type="submission" date="2018-09" db="EMBL/GenBank/DDBJ databases">
        <title>Novel species of Cryobacterium.</title>
        <authorList>
            <person name="Liu Q."/>
            <person name="Xin Y.-H."/>
        </authorList>
    </citation>
    <scope>NUCLEOTIDE SEQUENCE [LARGE SCALE GENOMIC DNA]</scope>
    <source>
        <strain evidence="3 4">Hh39</strain>
    </source>
</reference>
<keyword evidence="2" id="KW-0472">Membrane</keyword>
<feature type="compositionally biased region" description="Basic and acidic residues" evidence="1">
    <location>
        <begin position="8"/>
        <end position="19"/>
    </location>
</feature>
<proteinExistence type="predicted"/>
<evidence type="ECO:0000313" key="4">
    <source>
        <dbReference type="Proteomes" id="UP000272015"/>
    </source>
</evidence>
<evidence type="ECO:0000256" key="1">
    <source>
        <dbReference type="SAM" id="MobiDB-lite"/>
    </source>
</evidence>
<gene>
    <name evidence="3" type="ORF">D6T64_01790</name>
</gene>
<name>A0A3A5MZF8_9MICO</name>
<feature type="compositionally biased region" description="Basic and acidic residues" evidence="1">
    <location>
        <begin position="47"/>
        <end position="60"/>
    </location>
</feature>
<protein>
    <submittedName>
        <fullName evidence="3">Uncharacterized protein</fullName>
    </submittedName>
</protein>
<dbReference type="Proteomes" id="UP000272015">
    <property type="component" value="Unassembled WGS sequence"/>
</dbReference>
<feature type="compositionally biased region" description="Low complexity" evidence="1">
    <location>
        <begin position="27"/>
        <end position="38"/>
    </location>
</feature>
<dbReference type="EMBL" id="QZVS01000046">
    <property type="protein sequence ID" value="RJT91446.1"/>
    <property type="molecule type" value="Genomic_DNA"/>
</dbReference>
<keyword evidence="2" id="KW-0812">Transmembrane</keyword>
<dbReference type="OrthoDB" id="5116971at2"/>
<feature type="transmembrane region" description="Helical" evidence="2">
    <location>
        <begin position="144"/>
        <end position="170"/>
    </location>
</feature>
<feature type="region of interest" description="Disordered" evidence="1">
    <location>
        <begin position="1"/>
        <end position="70"/>
    </location>
</feature>
<sequence length="190" mass="19969">MTTPGFDPQHDARFQRGYDPKSAPAAGPLGLGVDVGVPTDAPYGSRAEARAAARPPREAADPWAEAGASGAEASTLGAGSEDFVRGTVGDEQFETPRSPRGNPFVIALWVLGPLLLVGGFALIVQSSSNNGYSYSGNEIPWAMVLQQITWTVAPSMMSAGLATIMGLLFWHAFAWHRARSAATPTPTTRS</sequence>
<feature type="compositionally biased region" description="Low complexity" evidence="1">
    <location>
        <begin position="61"/>
        <end position="70"/>
    </location>
</feature>
<keyword evidence="2" id="KW-1133">Transmembrane helix</keyword>
<organism evidence="3 4">
    <name type="scientific">Cryobacterium melibiosiphilum</name>
    <dbReference type="NCBI Taxonomy" id="995039"/>
    <lineage>
        <taxon>Bacteria</taxon>
        <taxon>Bacillati</taxon>
        <taxon>Actinomycetota</taxon>
        <taxon>Actinomycetes</taxon>
        <taxon>Micrococcales</taxon>
        <taxon>Microbacteriaceae</taxon>
        <taxon>Cryobacterium</taxon>
    </lineage>
</organism>
<evidence type="ECO:0000256" key="2">
    <source>
        <dbReference type="SAM" id="Phobius"/>
    </source>
</evidence>
<comment type="caution">
    <text evidence="3">The sequence shown here is derived from an EMBL/GenBank/DDBJ whole genome shotgun (WGS) entry which is preliminary data.</text>
</comment>
<evidence type="ECO:0000313" key="3">
    <source>
        <dbReference type="EMBL" id="RJT91446.1"/>
    </source>
</evidence>
<feature type="transmembrane region" description="Helical" evidence="2">
    <location>
        <begin position="104"/>
        <end position="124"/>
    </location>
</feature>
<dbReference type="RefSeq" id="WP_119970874.1">
    <property type="nucleotide sequence ID" value="NZ_JBHSQA010000006.1"/>
</dbReference>
<dbReference type="AlphaFoldDB" id="A0A3A5MZF8"/>
<accession>A0A3A5MZF8</accession>